<keyword evidence="4" id="KW-1185">Reference proteome</keyword>
<dbReference type="InterPro" id="IPR050789">
    <property type="entry name" value="Diverse_Enzym_Activities"/>
</dbReference>
<name>A0A916ZVS1_9SPHN</name>
<reference evidence="3" key="2">
    <citation type="submission" date="2020-09" db="EMBL/GenBank/DDBJ databases">
        <authorList>
            <person name="Sun Q."/>
            <person name="Zhou Y."/>
        </authorList>
    </citation>
    <scope>NUCLEOTIDE SEQUENCE</scope>
    <source>
        <strain evidence="3">CGMCC 1.15519</strain>
    </source>
</reference>
<proteinExistence type="predicted"/>
<dbReference type="Gene3D" id="3.40.710.10">
    <property type="entry name" value="DD-peptidase/beta-lactamase superfamily"/>
    <property type="match status" value="1"/>
</dbReference>
<evidence type="ECO:0000313" key="4">
    <source>
        <dbReference type="Proteomes" id="UP000635071"/>
    </source>
</evidence>
<dbReference type="PANTHER" id="PTHR43283">
    <property type="entry name" value="BETA-LACTAMASE-RELATED"/>
    <property type="match status" value="1"/>
</dbReference>
<sequence>MKALLVALLLAAVPAAAADTQRDRALAAGYKAAFLCSGIFNAGQTEAQVTADDLNGIYPEYQSLIAALPAKIDRTARTVSVTFDPALPPRIAAWRPLLGCASLPIGGTNTEVIPRLTPDFRKPDLAAVDAARWPLGDRGAAVRPPRAAAKALAAVVARAFDPAAFGGKNNDTSATTAVIILHNGKIVAERYRPGFDSHTPQRTWSVAKSLTAALIGRAAELGRIDIAAPAAIPTWSASGDPRAAITTEQLLRMNSGLWTAGPGNRTDAIYIGGATVPQAAATMPLEYAPGAHFNYSNNDIMLAALGLEARVADPLGFPFTELLWPLGMTRTTPETDWQGHFILSSQVWMTGRDLARLALLYSRDGIAPDGRRLLPAGWIARSTTPSGIQPPPGRGGYGLGIWLYGPADGLPAGTYGFIGNRGQFAIIVPARDLIIIRRGFDASGAAFNPLAFTKEVLNLPL</sequence>
<feature type="signal peptide" evidence="1">
    <location>
        <begin position="1"/>
        <end position="17"/>
    </location>
</feature>
<protein>
    <submittedName>
        <fullName evidence="3">6-aminohexanoate-dimer hydrolase</fullName>
    </submittedName>
</protein>
<dbReference type="EMBL" id="BMJM01000006">
    <property type="protein sequence ID" value="GGE13871.1"/>
    <property type="molecule type" value="Genomic_DNA"/>
</dbReference>
<comment type="caution">
    <text evidence="3">The sequence shown here is derived from an EMBL/GenBank/DDBJ whole genome shotgun (WGS) entry which is preliminary data.</text>
</comment>
<feature type="chain" id="PRO_5036711846" evidence="1">
    <location>
        <begin position="18"/>
        <end position="461"/>
    </location>
</feature>
<keyword evidence="3" id="KW-0378">Hydrolase</keyword>
<organism evidence="3 4">
    <name type="scientific">Sandarakinorhabdus glacialis</name>
    <dbReference type="NCBI Taxonomy" id="1614636"/>
    <lineage>
        <taxon>Bacteria</taxon>
        <taxon>Pseudomonadati</taxon>
        <taxon>Pseudomonadota</taxon>
        <taxon>Alphaproteobacteria</taxon>
        <taxon>Sphingomonadales</taxon>
        <taxon>Sphingosinicellaceae</taxon>
        <taxon>Sandarakinorhabdus</taxon>
    </lineage>
</organism>
<dbReference type="InterPro" id="IPR001466">
    <property type="entry name" value="Beta-lactam-related"/>
</dbReference>
<keyword evidence="1" id="KW-0732">Signal</keyword>
<dbReference type="InterPro" id="IPR012338">
    <property type="entry name" value="Beta-lactam/transpept-like"/>
</dbReference>
<gene>
    <name evidence="3" type="ORF">GCM10011529_20340</name>
</gene>
<dbReference type="Pfam" id="PF00144">
    <property type="entry name" value="Beta-lactamase"/>
    <property type="match status" value="1"/>
</dbReference>
<dbReference type="GO" id="GO:0016787">
    <property type="term" value="F:hydrolase activity"/>
    <property type="evidence" value="ECO:0007669"/>
    <property type="project" value="UniProtKB-KW"/>
</dbReference>
<dbReference type="Proteomes" id="UP000635071">
    <property type="component" value="Unassembled WGS sequence"/>
</dbReference>
<accession>A0A916ZVS1</accession>
<feature type="domain" description="Beta-lactamase-related" evidence="2">
    <location>
        <begin position="176"/>
        <end position="436"/>
    </location>
</feature>
<evidence type="ECO:0000313" key="3">
    <source>
        <dbReference type="EMBL" id="GGE13871.1"/>
    </source>
</evidence>
<reference evidence="3" key="1">
    <citation type="journal article" date="2014" name="Int. J. Syst. Evol. Microbiol.">
        <title>Complete genome sequence of Corynebacterium casei LMG S-19264T (=DSM 44701T), isolated from a smear-ripened cheese.</title>
        <authorList>
            <consortium name="US DOE Joint Genome Institute (JGI-PGF)"/>
            <person name="Walter F."/>
            <person name="Albersmeier A."/>
            <person name="Kalinowski J."/>
            <person name="Ruckert C."/>
        </authorList>
    </citation>
    <scope>NUCLEOTIDE SEQUENCE</scope>
    <source>
        <strain evidence="3">CGMCC 1.15519</strain>
    </source>
</reference>
<dbReference type="PANTHER" id="PTHR43283:SF7">
    <property type="entry name" value="BETA-LACTAMASE-RELATED DOMAIN-CONTAINING PROTEIN"/>
    <property type="match status" value="1"/>
</dbReference>
<evidence type="ECO:0000259" key="2">
    <source>
        <dbReference type="Pfam" id="PF00144"/>
    </source>
</evidence>
<evidence type="ECO:0000256" key="1">
    <source>
        <dbReference type="SAM" id="SignalP"/>
    </source>
</evidence>
<dbReference type="RefSeq" id="WP_188762840.1">
    <property type="nucleotide sequence ID" value="NZ_BMJM01000006.1"/>
</dbReference>
<dbReference type="SUPFAM" id="SSF56601">
    <property type="entry name" value="beta-lactamase/transpeptidase-like"/>
    <property type="match status" value="1"/>
</dbReference>
<dbReference type="AlphaFoldDB" id="A0A916ZVS1"/>